<comment type="subcellular location">
    <subcellularLocation>
        <location evidence="6">Cell membrane</location>
        <topology evidence="6">Multi-pass membrane protein</topology>
    </subcellularLocation>
    <subcellularLocation>
        <location evidence="1">Membrane</location>
        <topology evidence="1">Multi-pass membrane protein</topology>
    </subcellularLocation>
</comment>
<evidence type="ECO:0000256" key="2">
    <source>
        <dbReference type="ARBA" id="ARBA00022692"/>
    </source>
</evidence>
<dbReference type="Proteomes" id="UP000323380">
    <property type="component" value="Unassembled WGS sequence"/>
</dbReference>
<dbReference type="InterPro" id="IPR051784">
    <property type="entry name" value="Nod_factor_ABC_transporter"/>
</dbReference>
<dbReference type="EMBL" id="VSFG01000002">
    <property type="protein sequence ID" value="TYB46391.1"/>
    <property type="molecule type" value="Genomic_DNA"/>
</dbReference>
<keyword evidence="6" id="KW-0813">Transport</keyword>
<accession>A0A5D0NQN7</accession>
<evidence type="ECO:0000256" key="3">
    <source>
        <dbReference type="ARBA" id="ARBA00022989"/>
    </source>
</evidence>
<dbReference type="PANTHER" id="PTHR43229:SF2">
    <property type="entry name" value="NODULATION PROTEIN J"/>
    <property type="match status" value="1"/>
</dbReference>
<feature type="transmembrane region" description="Helical" evidence="6">
    <location>
        <begin position="233"/>
        <end position="256"/>
    </location>
</feature>
<evidence type="ECO:0000313" key="8">
    <source>
        <dbReference type="EMBL" id="TYB46391.1"/>
    </source>
</evidence>
<dbReference type="InterPro" id="IPR000412">
    <property type="entry name" value="ABC_2_transport"/>
</dbReference>
<feature type="transmembrane region" description="Helical" evidence="6">
    <location>
        <begin position="115"/>
        <end position="143"/>
    </location>
</feature>
<reference evidence="8 9" key="1">
    <citation type="submission" date="2019-08" db="EMBL/GenBank/DDBJ databases">
        <title>Actinomadura sp. nov. CYP1-5 isolated from mountain soil.</title>
        <authorList>
            <person name="Songsumanus A."/>
            <person name="Kuncharoen N."/>
            <person name="Kudo T."/>
            <person name="Yuki M."/>
            <person name="Igarashi Y."/>
            <person name="Tanasupawat S."/>
        </authorList>
    </citation>
    <scope>NUCLEOTIDE SEQUENCE [LARGE SCALE GENOMIC DNA]</scope>
    <source>
        <strain evidence="8 9">JCM 14158</strain>
    </source>
</reference>
<evidence type="ECO:0000259" key="7">
    <source>
        <dbReference type="PROSITE" id="PS51012"/>
    </source>
</evidence>
<dbReference type="PRINTS" id="PR00164">
    <property type="entry name" value="ABC2TRNSPORT"/>
</dbReference>
<proteinExistence type="inferred from homology"/>
<dbReference type="PROSITE" id="PS51012">
    <property type="entry name" value="ABC_TM2"/>
    <property type="match status" value="1"/>
</dbReference>
<dbReference type="AlphaFoldDB" id="A0A5D0NQN7"/>
<keyword evidence="9" id="KW-1185">Reference proteome</keyword>
<dbReference type="PIRSF" id="PIRSF006648">
    <property type="entry name" value="DrrB"/>
    <property type="match status" value="1"/>
</dbReference>
<dbReference type="InterPro" id="IPR047817">
    <property type="entry name" value="ABC2_TM_bact-type"/>
</dbReference>
<comment type="similarity">
    <text evidence="6">Belongs to the ABC-2 integral membrane protein family.</text>
</comment>
<name>A0A5D0NQN7_9ACTN</name>
<evidence type="ECO:0000313" key="9">
    <source>
        <dbReference type="Proteomes" id="UP000323380"/>
    </source>
</evidence>
<keyword evidence="3 6" id="KW-1133">Transmembrane helix</keyword>
<protein>
    <recommendedName>
        <fullName evidence="6">Transport permease protein</fullName>
    </recommendedName>
</protein>
<dbReference type="GO" id="GO:0140359">
    <property type="term" value="F:ABC-type transporter activity"/>
    <property type="evidence" value="ECO:0007669"/>
    <property type="project" value="InterPro"/>
</dbReference>
<dbReference type="GO" id="GO:0046677">
    <property type="term" value="P:response to antibiotic"/>
    <property type="evidence" value="ECO:0007669"/>
    <property type="project" value="UniProtKB-KW"/>
</dbReference>
<sequence>MTLTAISLRRVTAVAGRNVGALRSGPQYWAAVLSGVFEPLMYMLAIGGGVGSLMVSRWAVDGHEVPYLTYVAPGVLASAAMSGAIAETVIHFFFKLRYQKTFEGMSATPVRPVEIVLGELGWAVTRSAAYVAVFLMIMAGMAVTTPVRAAVTLPAGILVALAFAALGMCVSTLLRGWQDLDLVIVAQLALFLFSGTFAPVDDYPGPLRAVVEALPLYHGVELTRGLAVGGGSAMALAGHALYLSLLTAVSVALAAVRMRRMLQP</sequence>
<evidence type="ECO:0000256" key="5">
    <source>
        <dbReference type="ARBA" id="ARBA00023251"/>
    </source>
</evidence>
<dbReference type="STRING" id="1220554.GCA_001552135_03444"/>
<feature type="domain" description="ABC transmembrane type-2" evidence="7">
    <location>
        <begin position="30"/>
        <end position="261"/>
    </location>
</feature>
<feature type="transmembrane region" description="Helical" evidence="6">
    <location>
        <begin position="182"/>
        <end position="200"/>
    </location>
</feature>
<feature type="transmembrane region" description="Helical" evidence="6">
    <location>
        <begin position="70"/>
        <end position="94"/>
    </location>
</feature>
<dbReference type="RefSeq" id="WP_067892261.1">
    <property type="nucleotide sequence ID" value="NZ_VSFG01000002.1"/>
</dbReference>
<keyword evidence="5" id="KW-0046">Antibiotic resistance</keyword>
<gene>
    <name evidence="8" type="ORF">FXF69_14125</name>
</gene>
<dbReference type="InterPro" id="IPR013525">
    <property type="entry name" value="ABC2_TM"/>
</dbReference>
<dbReference type="GO" id="GO:0043190">
    <property type="term" value="C:ATP-binding cassette (ABC) transporter complex"/>
    <property type="evidence" value="ECO:0007669"/>
    <property type="project" value="InterPro"/>
</dbReference>
<feature type="transmembrane region" description="Helical" evidence="6">
    <location>
        <begin position="28"/>
        <end position="50"/>
    </location>
</feature>
<comment type="caution">
    <text evidence="8">The sequence shown here is derived from an EMBL/GenBank/DDBJ whole genome shotgun (WGS) entry which is preliminary data.</text>
</comment>
<organism evidence="8 9">
    <name type="scientific">Actinomadura chibensis</name>
    <dbReference type="NCBI Taxonomy" id="392828"/>
    <lineage>
        <taxon>Bacteria</taxon>
        <taxon>Bacillati</taxon>
        <taxon>Actinomycetota</taxon>
        <taxon>Actinomycetes</taxon>
        <taxon>Streptosporangiales</taxon>
        <taxon>Thermomonosporaceae</taxon>
        <taxon>Actinomadura</taxon>
    </lineage>
</organism>
<dbReference type="PANTHER" id="PTHR43229">
    <property type="entry name" value="NODULATION PROTEIN J"/>
    <property type="match status" value="1"/>
</dbReference>
<feature type="transmembrane region" description="Helical" evidence="6">
    <location>
        <begin position="149"/>
        <end position="170"/>
    </location>
</feature>
<evidence type="ECO:0000256" key="1">
    <source>
        <dbReference type="ARBA" id="ARBA00004141"/>
    </source>
</evidence>
<keyword evidence="2 6" id="KW-0812">Transmembrane</keyword>
<evidence type="ECO:0000256" key="4">
    <source>
        <dbReference type="ARBA" id="ARBA00023136"/>
    </source>
</evidence>
<keyword evidence="4 6" id="KW-0472">Membrane</keyword>
<dbReference type="Pfam" id="PF01061">
    <property type="entry name" value="ABC2_membrane"/>
    <property type="match status" value="1"/>
</dbReference>
<evidence type="ECO:0000256" key="6">
    <source>
        <dbReference type="RuleBase" id="RU361157"/>
    </source>
</evidence>
<keyword evidence="6" id="KW-1003">Cell membrane</keyword>